<organism evidence="3 4">
    <name type="scientific">Chimaeribacter arupi</name>
    <dbReference type="NCBI Taxonomy" id="2060066"/>
    <lineage>
        <taxon>Bacteria</taxon>
        <taxon>Pseudomonadati</taxon>
        <taxon>Pseudomonadota</taxon>
        <taxon>Gammaproteobacteria</taxon>
        <taxon>Enterobacterales</taxon>
        <taxon>Yersiniaceae</taxon>
        <taxon>Chimaeribacter</taxon>
    </lineage>
</organism>
<name>A0A2N5EP97_9GAMM</name>
<evidence type="ECO:0008006" key="5">
    <source>
        <dbReference type="Google" id="ProtNLM"/>
    </source>
</evidence>
<evidence type="ECO:0000256" key="1">
    <source>
        <dbReference type="SAM" id="MobiDB-lite"/>
    </source>
</evidence>
<comment type="caution">
    <text evidence="3">The sequence shown here is derived from an EMBL/GenBank/DDBJ whole genome shotgun (WGS) entry which is preliminary data.</text>
</comment>
<protein>
    <recommendedName>
        <fullName evidence="5">Fimbrial assembly protein</fullName>
    </recommendedName>
</protein>
<gene>
    <name evidence="3" type="ORF">CYR34_07895</name>
</gene>
<dbReference type="Proteomes" id="UP000234626">
    <property type="component" value="Unassembled WGS sequence"/>
</dbReference>
<evidence type="ECO:0000313" key="3">
    <source>
        <dbReference type="EMBL" id="PLR51110.1"/>
    </source>
</evidence>
<dbReference type="PANTHER" id="PTHR40278">
    <property type="entry name" value="DNA UTILIZATION PROTEIN HOFN"/>
    <property type="match status" value="1"/>
</dbReference>
<proteinExistence type="predicted"/>
<keyword evidence="2" id="KW-0812">Transmembrane</keyword>
<keyword evidence="2" id="KW-0472">Membrane</keyword>
<dbReference type="AlphaFoldDB" id="A0A2N5EP97"/>
<dbReference type="RefSeq" id="WP_072927464.1">
    <property type="nucleotide sequence ID" value="NZ_PJZK01000006.1"/>
</dbReference>
<dbReference type="Pfam" id="PF05137">
    <property type="entry name" value="PilN"/>
    <property type="match status" value="1"/>
</dbReference>
<dbReference type="PANTHER" id="PTHR40278:SF1">
    <property type="entry name" value="DNA UTILIZATION PROTEIN HOFN"/>
    <property type="match status" value="1"/>
</dbReference>
<feature type="region of interest" description="Disordered" evidence="1">
    <location>
        <begin position="177"/>
        <end position="197"/>
    </location>
</feature>
<dbReference type="InterPro" id="IPR052534">
    <property type="entry name" value="Extracell_DNA_Util/SecSys_Comp"/>
</dbReference>
<dbReference type="InterPro" id="IPR007813">
    <property type="entry name" value="PilN"/>
</dbReference>
<accession>A0A2N5EP97</accession>
<keyword evidence="2" id="KW-1133">Transmembrane helix</keyword>
<evidence type="ECO:0000313" key="4">
    <source>
        <dbReference type="Proteomes" id="UP000234626"/>
    </source>
</evidence>
<dbReference type="EMBL" id="PJZK01000006">
    <property type="protein sequence ID" value="PLR51110.1"/>
    <property type="molecule type" value="Genomic_DNA"/>
</dbReference>
<keyword evidence="4" id="KW-1185">Reference proteome</keyword>
<dbReference type="OrthoDB" id="6455710at2"/>
<sequence length="226" mass="25260">MMQVNLLPWRQRRRQVRWQQTIYATAAVLLLLVIMLASGGGWLHLRAVTLKARQAVADAQLQALTHQLAQRQALMARHTLLLQQAHEAQQRHTARRRALRLLEEVEAAIPGGVWLTHWQEQPGSVRWQGLSARYDRVIAFTRALEQGRETAAVRLESVRQQPDGLLHFVLQATWKGREQDDSSSATESGAVATPAAQATDRRGLAAAFITHRPRLPGHVVARLAAG</sequence>
<reference evidence="3 4" key="1">
    <citation type="submission" date="2017-12" db="EMBL/GenBank/DDBJ databases">
        <title>Characterization of six clinical isolates of Enterochimera gen. nov., a novel genus of the Yersiniaciae family and the three species Enterochimera arupensis sp. nov., Enterochimera coloradensis sp. nov, and Enterochimera californica sp. nov.</title>
        <authorList>
            <person name="Rossi A."/>
            <person name="Fisher M."/>
        </authorList>
    </citation>
    <scope>NUCLEOTIDE SEQUENCE [LARGE SCALE GENOMIC DNA]</scope>
    <source>
        <strain evidence="3 4">2016Iso1</strain>
    </source>
</reference>
<evidence type="ECO:0000256" key="2">
    <source>
        <dbReference type="SAM" id="Phobius"/>
    </source>
</evidence>
<feature type="transmembrane region" description="Helical" evidence="2">
    <location>
        <begin position="21"/>
        <end position="45"/>
    </location>
</feature>